<feature type="domain" description="WYL" evidence="1">
    <location>
        <begin position="219"/>
        <end position="281"/>
    </location>
</feature>
<reference evidence="2 3" key="1">
    <citation type="submission" date="2018-09" db="EMBL/GenBank/DDBJ databases">
        <title>Complete genome sequence of Euzebya sp. DY32-46 isolated from seawater of Pacific Ocean.</title>
        <authorList>
            <person name="Xu L."/>
            <person name="Wu Y.-H."/>
            <person name="Xu X.-W."/>
        </authorList>
    </citation>
    <scope>NUCLEOTIDE SEQUENCE [LARGE SCALE GENOMIC DNA]</scope>
    <source>
        <strain evidence="2 3">DY32-46</strain>
    </source>
</reference>
<dbReference type="EMBL" id="CP031165">
    <property type="protein sequence ID" value="AXV08117.1"/>
    <property type="molecule type" value="Genomic_DNA"/>
</dbReference>
<dbReference type="OrthoDB" id="3171994at2"/>
<name>A0A346Y0X0_9ACTN</name>
<gene>
    <name evidence="2" type="ORF">DVS28_a3442</name>
</gene>
<organism evidence="2 3">
    <name type="scientific">Euzebya pacifica</name>
    <dbReference type="NCBI Taxonomy" id="1608957"/>
    <lineage>
        <taxon>Bacteria</taxon>
        <taxon>Bacillati</taxon>
        <taxon>Actinomycetota</taxon>
        <taxon>Nitriliruptoria</taxon>
        <taxon>Euzebyales</taxon>
    </lineage>
</organism>
<dbReference type="KEGG" id="euz:DVS28_a3442"/>
<dbReference type="InterPro" id="IPR026881">
    <property type="entry name" value="WYL_dom"/>
</dbReference>
<dbReference type="Pfam" id="PF13280">
    <property type="entry name" value="WYL"/>
    <property type="match status" value="1"/>
</dbReference>
<proteinExistence type="predicted"/>
<protein>
    <recommendedName>
        <fullName evidence="1">WYL domain-containing protein</fullName>
    </recommendedName>
</protein>
<evidence type="ECO:0000259" key="1">
    <source>
        <dbReference type="Pfam" id="PF13280"/>
    </source>
</evidence>
<dbReference type="AlphaFoldDB" id="A0A346Y0X0"/>
<keyword evidence="3" id="KW-1185">Reference proteome</keyword>
<sequence length="293" mass="31376">MPGIADLSADEVRDALRLLNAEDAAIASGNRRVLRDQLVAPGRVTDLLDLAPDGAAEAFRHIAVDGAASVEDLLSRGWAGVGRLPEPLDWLQRRAMIIVGREGLVHATDAAREGFSTMVLDLREEPPIDDAPLMVEAARTVLVAPNEGALDRATAVPGAALRAVSATVAVSDRSPAAVHAALESAGLTVSAATADAPQAMTLGLPGTEQEAVGPRAIRRLLEQSLEEQRQIRLEYFASSRGGQATERVVDPWTFTDDLLRGYCHLREGERTFAVDRIGRARLLSTHRTHDPVE</sequence>
<accession>A0A346Y0X0</accession>
<dbReference type="Proteomes" id="UP000264006">
    <property type="component" value="Chromosome"/>
</dbReference>
<evidence type="ECO:0000313" key="3">
    <source>
        <dbReference type="Proteomes" id="UP000264006"/>
    </source>
</evidence>
<dbReference type="RefSeq" id="WP_114592505.1">
    <property type="nucleotide sequence ID" value="NZ_CP031165.1"/>
</dbReference>
<evidence type="ECO:0000313" key="2">
    <source>
        <dbReference type="EMBL" id="AXV08117.1"/>
    </source>
</evidence>
<dbReference type="PROSITE" id="PS52050">
    <property type="entry name" value="WYL"/>
    <property type="match status" value="1"/>
</dbReference>